<dbReference type="PANTHER" id="PTHR43884">
    <property type="entry name" value="ACYL-COA DEHYDROGENASE"/>
    <property type="match status" value="1"/>
</dbReference>
<dbReference type="Pfam" id="PF00441">
    <property type="entry name" value="Acyl-CoA_dh_1"/>
    <property type="match status" value="1"/>
</dbReference>
<evidence type="ECO:0000256" key="1">
    <source>
        <dbReference type="ARBA" id="ARBA00001974"/>
    </source>
</evidence>
<dbReference type="InterPro" id="IPR009075">
    <property type="entry name" value="AcylCo_DH/oxidase_C"/>
</dbReference>
<dbReference type="InterPro" id="IPR006089">
    <property type="entry name" value="Acyl-CoA_DH_CS"/>
</dbReference>
<dbReference type="SUPFAM" id="SSF47203">
    <property type="entry name" value="Acyl-CoA dehydrogenase C-terminal domain-like"/>
    <property type="match status" value="1"/>
</dbReference>
<organism evidence="10 11">
    <name type="scientific">Fontimonas thermophila</name>
    <dbReference type="NCBI Taxonomy" id="1076937"/>
    <lineage>
        <taxon>Bacteria</taxon>
        <taxon>Pseudomonadati</taxon>
        <taxon>Pseudomonadota</taxon>
        <taxon>Gammaproteobacteria</taxon>
        <taxon>Nevskiales</taxon>
        <taxon>Nevskiaceae</taxon>
        <taxon>Fontimonas</taxon>
    </lineage>
</organism>
<evidence type="ECO:0000259" key="9">
    <source>
        <dbReference type="Pfam" id="PF02771"/>
    </source>
</evidence>
<keyword evidence="4 6" id="KW-0274">FAD</keyword>
<name>A0A1I2IEE4_9GAMM</name>
<dbReference type="Gene3D" id="2.40.110.10">
    <property type="entry name" value="Butyryl-CoA Dehydrogenase, subunit A, domain 2"/>
    <property type="match status" value="1"/>
</dbReference>
<dbReference type="RefSeq" id="WP_091532415.1">
    <property type="nucleotide sequence ID" value="NZ_FOOC01000003.1"/>
</dbReference>
<accession>A0A1I2IEE4</accession>
<dbReference type="InterPro" id="IPR046373">
    <property type="entry name" value="Acyl-CoA_Oxase/DH_mid-dom_sf"/>
</dbReference>
<dbReference type="InterPro" id="IPR006091">
    <property type="entry name" value="Acyl-CoA_Oxase/DH_mid-dom"/>
</dbReference>
<dbReference type="Pfam" id="PF02771">
    <property type="entry name" value="Acyl-CoA_dh_N"/>
    <property type="match status" value="1"/>
</dbReference>
<protein>
    <submittedName>
        <fullName evidence="10">Acyl-CoA dehydrogenase</fullName>
    </submittedName>
</protein>
<feature type="domain" description="Acyl-CoA dehydrogenase/oxidase N-terminal" evidence="9">
    <location>
        <begin position="8"/>
        <end position="119"/>
    </location>
</feature>
<evidence type="ECO:0000256" key="3">
    <source>
        <dbReference type="ARBA" id="ARBA00022630"/>
    </source>
</evidence>
<dbReference type="STRING" id="1076937.SAMN04488120_103278"/>
<sequence>MQRKPLPPEMDLFRDAARRFFQTEIGPHSERWRAAGIVDREAYRKAGAAGFLCIWADESYGGLGLDDFRYEQILIEENAAHGDSGFLMSLHSRLVAPYFRHFGTAEQQRRFIPHFVSGEKILAIAMTEPDAGSDLAGIKTRAEDKGDYWLLNGAKTYISNGILADVVIVAARTHPDNPHGLTLFIVERGMEGFERGRMLKKMGMKSQDTAELFFRDVKIPKENVLGAVHGGFYHLMKGLVEERLIAACGNIAAARVAMELTKAFVRQRKVFGKPLSKMQNTRFKLAALDAEIEIAQTFVDRCVEEHNEGRLSAEDAARAKLYTSELNGRMVDEGVQLHGGAGYMEEYRICRLYEDERIHRILAGTSEIMKEIIARSILD</sequence>
<gene>
    <name evidence="10" type="ORF">SAMN04488120_103278</name>
</gene>
<dbReference type="PROSITE" id="PS00072">
    <property type="entry name" value="ACYL_COA_DH_1"/>
    <property type="match status" value="1"/>
</dbReference>
<evidence type="ECO:0000256" key="4">
    <source>
        <dbReference type="ARBA" id="ARBA00022827"/>
    </source>
</evidence>
<evidence type="ECO:0000259" key="8">
    <source>
        <dbReference type="Pfam" id="PF02770"/>
    </source>
</evidence>
<proteinExistence type="inferred from homology"/>
<dbReference type="PROSITE" id="PS00073">
    <property type="entry name" value="ACYL_COA_DH_2"/>
    <property type="match status" value="1"/>
</dbReference>
<dbReference type="SUPFAM" id="SSF56645">
    <property type="entry name" value="Acyl-CoA dehydrogenase NM domain-like"/>
    <property type="match status" value="1"/>
</dbReference>
<evidence type="ECO:0000313" key="11">
    <source>
        <dbReference type="Proteomes" id="UP000199771"/>
    </source>
</evidence>
<dbReference type="InterPro" id="IPR037069">
    <property type="entry name" value="AcylCoA_DH/ox_N_sf"/>
</dbReference>
<evidence type="ECO:0000313" key="10">
    <source>
        <dbReference type="EMBL" id="SFF40719.1"/>
    </source>
</evidence>
<dbReference type="InterPro" id="IPR009100">
    <property type="entry name" value="AcylCoA_DH/oxidase_NM_dom_sf"/>
</dbReference>
<reference evidence="10 11" key="1">
    <citation type="submission" date="2016-10" db="EMBL/GenBank/DDBJ databases">
        <authorList>
            <person name="de Groot N.N."/>
        </authorList>
    </citation>
    <scope>NUCLEOTIDE SEQUENCE [LARGE SCALE GENOMIC DNA]</scope>
    <source>
        <strain evidence="10 11">DSM 23609</strain>
    </source>
</reference>
<dbReference type="Gene3D" id="1.10.540.10">
    <property type="entry name" value="Acyl-CoA dehydrogenase/oxidase, N-terminal domain"/>
    <property type="match status" value="1"/>
</dbReference>
<dbReference type="OrthoDB" id="6138585at2"/>
<dbReference type="Pfam" id="PF02770">
    <property type="entry name" value="Acyl-CoA_dh_M"/>
    <property type="match status" value="1"/>
</dbReference>
<dbReference type="Gene3D" id="1.20.140.10">
    <property type="entry name" value="Butyryl-CoA Dehydrogenase, subunit A, domain 3"/>
    <property type="match status" value="1"/>
</dbReference>
<comment type="cofactor">
    <cofactor evidence="1 6">
        <name>FAD</name>
        <dbReference type="ChEBI" id="CHEBI:57692"/>
    </cofactor>
</comment>
<keyword evidence="5 6" id="KW-0560">Oxidoreductase</keyword>
<dbReference type="InterPro" id="IPR013786">
    <property type="entry name" value="AcylCoA_DH/ox_N"/>
</dbReference>
<feature type="domain" description="Acyl-CoA dehydrogenase/oxidase C-terminal" evidence="7">
    <location>
        <begin position="230"/>
        <end position="378"/>
    </location>
</feature>
<dbReference type="InterPro" id="IPR036250">
    <property type="entry name" value="AcylCo_DH-like_C"/>
</dbReference>
<evidence type="ECO:0000256" key="2">
    <source>
        <dbReference type="ARBA" id="ARBA00009347"/>
    </source>
</evidence>
<dbReference type="FunFam" id="1.20.140.10:FF:000001">
    <property type="entry name" value="Acyl-CoA dehydrogenase"/>
    <property type="match status" value="1"/>
</dbReference>
<keyword evidence="11" id="KW-1185">Reference proteome</keyword>
<keyword evidence="3 6" id="KW-0285">Flavoprotein</keyword>
<dbReference type="GO" id="GO:0050660">
    <property type="term" value="F:flavin adenine dinucleotide binding"/>
    <property type="evidence" value="ECO:0007669"/>
    <property type="project" value="InterPro"/>
</dbReference>
<evidence type="ECO:0000259" key="7">
    <source>
        <dbReference type="Pfam" id="PF00441"/>
    </source>
</evidence>
<feature type="domain" description="Acyl-CoA oxidase/dehydrogenase middle" evidence="8">
    <location>
        <begin position="123"/>
        <end position="217"/>
    </location>
</feature>
<dbReference type="EMBL" id="FOOC01000003">
    <property type="protein sequence ID" value="SFF40719.1"/>
    <property type="molecule type" value="Genomic_DNA"/>
</dbReference>
<dbReference type="GO" id="GO:0003995">
    <property type="term" value="F:acyl-CoA dehydrogenase activity"/>
    <property type="evidence" value="ECO:0007669"/>
    <property type="project" value="InterPro"/>
</dbReference>
<dbReference type="PANTHER" id="PTHR43884:SF12">
    <property type="entry name" value="ISOVALERYL-COA DEHYDROGENASE, MITOCHONDRIAL-RELATED"/>
    <property type="match status" value="1"/>
</dbReference>
<evidence type="ECO:0000256" key="5">
    <source>
        <dbReference type="ARBA" id="ARBA00023002"/>
    </source>
</evidence>
<dbReference type="FunFam" id="2.40.110.10:FF:000002">
    <property type="entry name" value="Acyl-CoA dehydrogenase fadE12"/>
    <property type="match status" value="1"/>
</dbReference>
<dbReference type="AlphaFoldDB" id="A0A1I2IEE4"/>
<comment type="similarity">
    <text evidence="2 6">Belongs to the acyl-CoA dehydrogenase family.</text>
</comment>
<dbReference type="Proteomes" id="UP000199771">
    <property type="component" value="Unassembled WGS sequence"/>
</dbReference>
<evidence type="ECO:0000256" key="6">
    <source>
        <dbReference type="RuleBase" id="RU362125"/>
    </source>
</evidence>